<evidence type="ECO:0000256" key="2">
    <source>
        <dbReference type="ARBA" id="ARBA00022481"/>
    </source>
</evidence>
<dbReference type="GO" id="GO:0044096">
    <property type="term" value="C:type IV pilus"/>
    <property type="evidence" value="ECO:0007669"/>
    <property type="project" value="TreeGrafter"/>
</dbReference>
<dbReference type="PANTHER" id="PTHR30093">
    <property type="entry name" value="GENERAL SECRETION PATHWAY PROTEIN G"/>
    <property type="match status" value="1"/>
</dbReference>
<keyword evidence="4" id="KW-1133">Transmembrane helix</keyword>
<evidence type="ECO:0000256" key="4">
    <source>
        <dbReference type="SAM" id="Phobius"/>
    </source>
</evidence>
<keyword evidence="4" id="KW-0472">Membrane</keyword>
<dbReference type="PROSITE" id="PS00409">
    <property type="entry name" value="PROKAR_NTER_METHYL"/>
    <property type="match status" value="1"/>
</dbReference>
<dbReference type="GO" id="GO:0007155">
    <property type="term" value="P:cell adhesion"/>
    <property type="evidence" value="ECO:0007669"/>
    <property type="project" value="InterPro"/>
</dbReference>
<keyword evidence="6" id="KW-1185">Reference proteome</keyword>
<dbReference type="InterPro" id="IPR001082">
    <property type="entry name" value="Pilin"/>
</dbReference>
<evidence type="ECO:0008006" key="7">
    <source>
        <dbReference type="Google" id="ProtNLM"/>
    </source>
</evidence>
<feature type="transmembrane region" description="Helical" evidence="4">
    <location>
        <begin position="12"/>
        <end position="36"/>
    </location>
</feature>
<evidence type="ECO:0000256" key="1">
    <source>
        <dbReference type="ARBA" id="ARBA00005233"/>
    </source>
</evidence>
<keyword evidence="2" id="KW-0488">Methylation</keyword>
<dbReference type="SUPFAM" id="SSF54523">
    <property type="entry name" value="Pili subunits"/>
    <property type="match status" value="1"/>
</dbReference>
<sequence length="154" mass="16122">MTKPTPSRLNGGFTLIELMIVVAIVAILAVIALPAYQSYIKRARFSEVIAAVGPAKTAIDICVQINGTDCMAAGNNAVGYDTTTNSQKIDSGITTDYVASVAVADGASSGTWLITATATNELNDETFILLGTEENGRVIWKNDDSSTCIAANLC</sequence>
<proteinExistence type="inferred from homology"/>
<dbReference type="GO" id="GO:0043107">
    <property type="term" value="P:type IV pilus-dependent motility"/>
    <property type="evidence" value="ECO:0007669"/>
    <property type="project" value="TreeGrafter"/>
</dbReference>
<dbReference type="PANTHER" id="PTHR30093:SF34">
    <property type="entry name" value="PREPILIN PEPTIDASE-DEPENDENT PROTEIN D"/>
    <property type="match status" value="1"/>
</dbReference>
<accession>A0A1Y0D0W5</accession>
<dbReference type="RefSeq" id="WP_086964921.1">
    <property type="nucleotide sequence ID" value="NZ_CP021376.1"/>
</dbReference>
<organism evidence="5 6">
    <name type="scientific">Oceanisphaera avium</name>
    <dbReference type="NCBI Taxonomy" id="1903694"/>
    <lineage>
        <taxon>Bacteria</taxon>
        <taxon>Pseudomonadati</taxon>
        <taxon>Pseudomonadota</taxon>
        <taxon>Gammaproteobacteria</taxon>
        <taxon>Aeromonadales</taxon>
        <taxon>Aeromonadaceae</taxon>
        <taxon>Oceanisphaera</taxon>
    </lineage>
</organism>
<dbReference type="KEGG" id="ocm:CBP12_12565"/>
<dbReference type="Proteomes" id="UP000243793">
    <property type="component" value="Chromosome"/>
</dbReference>
<reference evidence="6" key="1">
    <citation type="submission" date="2017-05" db="EMBL/GenBank/DDBJ databases">
        <authorList>
            <person name="Sung H."/>
        </authorList>
    </citation>
    <scope>NUCLEOTIDE SEQUENCE [LARGE SCALE GENOMIC DNA]</scope>
    <source>
        <strain evidence="6">AMac2203</strain>
    </source>
</reference>
<dbReference type="Pfam" id="PF00114">
    <property type="entry name" value="Pilin"/>
    <property type="match status" value="1"/>
</dbReference>
<keyword evidence="3" id="KW-0281">Fimbrium</keyword>
<evidence type="ECO:0000256" key="3">
    <source>
        <dbReference type="RuleBase" id="RU000389"/>
    </source>
</evidence>
<comment type="similarity">
    <text evidence="1 3">Belongs to the N-Me-Phe pilin family.</text>
</comment>
<dbReference type="InterPro" id="IPR045584">
    <property type="entry name" value="Pilin-like"/>
</dbReference>
<dbReference type="OrthoDB" id="5918848at2"/>
<gene>
    <name evidence="5" type="ORF">CBP12_12565</name>
</gene>
<evidence type="ECO:0000313" key="6">
    <source>
        <dbReference type="Proteomes" id="UP000243793"/>
    </source>
</evidence>
<dbReference type="Gene3D" id="3.30.700.10">
    <property type="entry name" value="Glycoprotein, Type 4 Pilin"/>
    <property type="match status" value="1"/>
</dbReference>
<name>A0A1Y0D0W5_9GAMM</name>
<dbReference type="Pfam" id="PF07963">
    <property type="entry name" value="N_methyl"/>
    <property type="match status" value="1"/>
</dbReference>
<dbReference type="AlphaFoldDB" id="A0A1Y0D0W5"/>
<dbReference type="InterPro" id="IPR012902">
    <property type="entry name" value="N_methyl_site"/>
</dbReference>
<evidence type="ECO:0000313" key="5">
    <source>
        <dbReference type="EMBL" id="ART80884.1"/>
    </source>
</evidence>
<dbReference type="EMBL" id="CP021376">
    <property type="protein sequence ID" value="ART80884.1"/>
    <property type="molecule type" value="Genomic_DNA"/>
</dbReference>
<keyword evidence="4" id="KW-0812">Transmembrane</keyword>
<dbReference type="NCBIfam" id="TIGR02532">
    <property type="entry name" value="IV_pilin_GFxxxE"/>
    <property type="match status" value="1"/>
</dbReference>
<protein>
    <recommendedName>
        <fullName evidence="7">Pilus assembly protein TapA</fullName>
    </recommendedName>
</protein>